<dbReference type="InterPro" id="IPR010666">
    <property type="entry name" value="Znf_GRF"/>
</dbReference>
<organism evidence="7 8">
    <name type="scientific">Stylosanthes scabra</name>
    <dbReference type="NCBI Taxonomy" id="79078"/>
    <lineage>
        <taxon>Eukaryota</taxon>
        <taxon>Viridiplantae</taxon>
        <taxon>Streptophyta</taxon>
        <taxon>Embryophyta</taxon>
        <taxon>Tracheophyta</taxon>
        <taxon>Spermatophyta</taxon>
        <taxon>Magnoliopsida</taxon>
        <taxon>eudicotyledons</taxon>
        <taxon>Gunneridae</taxon>
        <taxon>Pentapetalae</taxon>
        <taxon>rosids</taxon>
        <taxon>fabids</taxon>
        <taxon>Fabales</taxon>
        <taxon>Fabaceae</taxon>
        <taxon>Papilionoideae</taxon>
        <taxon>50 kb inversion clade</taxon>
        <taxon>dalbergioids sensu lato</taxon>
        <taxon>Dalbergieae</taxon>
        <taxon>Pterocarpus clade</taxon>
        <taxon>Stylosanthes</taxon>
    </lineage>
</organism>
<keyword evidence="5" id="KW-1133">Transmembrane helix</keyword>
<evidence type="ECO:0000256" key="1">
    <source>
        <dbReference type="ARBA" id="ARBA00022723"/>
    </source>
</evidence>
<dbReference type="PROSITE" id="PS51999">
    <property type="entry name" value="ZF_GRF"/>
    <property type="match status" value="1"/>
</dbReference>
<keyword evidence="1" id="KW-0479">Metal-binding</keyword>
<dbReference type="Proteomes" id="UP001341840">
    <property type="component" value="Unassembled WGS sequence"/>
</dbReference>
<evidence type="ECO:0000259" key="6">
    <source>
        <dbReference type="PROSITE" id="PS51999"/>
    </source>
</evidence>
<keyword evidence="5" id="KW-0472">Membrane</keyword>
<comment type="caution">
    <text evidence="7">The sequence shown here is derived from an EMBL/GenBank/DDBJ whole genome shotgun (WGS) entry which is preliminary data.</text>
</comment>
<evidence type="ECO:0000256" key="2">
    <source>
        <dbReference type="ARBA" id="ARBA00022771"/>
    </source>
</evidence>
<keyword evidence="5" id="KW-0812">Transmembrane</keyword>
<evidence type="ECO:0000256" key="5">
    <source>
        <dbReference type="SAM" id="Phobius"/>
    </source>
</evidence>
<proteinExistence type="predicted"/>
<dbReference type="EMBL" id="JASCZI010181622">
    <property type="protein sequence ID" value="MED6184946.1"/>
    <property type="molecule type" value="Genomic_DNA"/>
</dbReference>
<evidence type="ECO:0000256" key="4">
    <source>
        <dbReference type="PROSITE-ProRule" id="PRU01343"/>
    </source>
</evidence>
<feature type="domain" description="GRF-type" evidence="6">
    <location>
        <begin position="108"/>
        <end position="151"/>
    </location>
</feature>
<reference evidence="7 8" key="1">
    <citation type="journal article" date="2023" name="Plants (Basel)">
        <title>Bridging the Gap: Combining Genomics and Transcriptomics Approaches to Understand Stylosanthes scabra, an Orphan Legume from the Brazilian Caatinga.</title>
        <authorList>
            <person name="Ferreira-Neto J.R.C."/>
            <person name="da Silva M.D."/>
            <person name="Binneck E."/>
            <person name="de Melo N.F."/>
            <person name="da Silva R.H."/>
            <person name="de Melo A.L.T.M."/>
            <person name="Pandolfi V."/>
            <person name="Bustamante F.O."/>
            <person name="Brasileiro-Vidal A.C."/>
            <person name="Benko-Iseppon A.M."/>
        </authorList>
    </citation>
    <scope>NUCLEOTIDE SEQUENCE [LARGE SCALE GENOMIC DNA]</scope>
    <source>
        <tissue evidence="7">Leaves</tissue>
    </source>
</reference>
<gene>
    <name evidence="7" type="ORF">PIB30_052379</name>
</gene>
<keyword evidence="2 4" id="KW-0863">Zinc-finger</keyword>
<keyword evidence="8" id="KW-1185">Reference proteome</keyword>
<evidence type="ECO:0000313" key="8">
    <source>
        <dbReference type="Proteomes" id="UP001341840"/>
    </source>
</evidence>
<protein>
    <recommendedName>
        <fullName evidence="6">GRF-type domain-containing protein</fullName>
    </recommendedName>
</protein>
<keyword evidence="3" id="KW-0862">Zinc</keyword>
<feature type="transmembrane region" description="Helical" evidence="5">
    <location>
        <begin position="199"/>
        <end position="217"/>
    </location>
</feature>
<accession>A0ABU6WJ76</accession>
<name>A0ABU6WJ76_9FABA</name>
<evidence type="ECO:0000256" key="3">
    <source>
        <dbReference type="ARBA" id="ARBA00022833"/>
    </source>
</evidence>
<evidence type="ECO:0000313" key="7">
    <source>
        <dbReference type="EMBL" id="MED6184946.1"/>
    </source>
</evidence>
<sequence>MGNADVEVTGSTCPLRILCGTQIRHKGQKHMRFEERIIVNLISSIWEFRLSILKPIALISTVMEIDGGASSESKRDGGAAWSEQSSGTQGCFLGKSDEERDGLVAPKCYYGVYAILYKSKTSSNSNRLFFDCPFFKVSNPHCKYFLWLDKHTVKLGVDVPSRSVDVAEDANNHFSRIQLEKKVTELERRVAAMEKKKDSNLWLILVGLIVGLLAVYVNQV</sequence>